<evidence type="ECO:0000313" key="2">
    <source>
        <dbReference type="Proteomes" id="UP000634136"/>
    </source>
</evidence>
<dbReference type="Proteomes" id="UP000634136">
    <property type="component" value="Unassembled WGS sequence"/>
</dbReference>
<accession>A0A835C8P1</accession>
<sequence length="38" mass="4100">MLIGALSVREEGLVLLLWVGAKGSRSRRDFIGATEAVK</sequence>
<proteinExistence type="predicted"/>
<keyword evidence="2" id="KW-1185">Reference proteome</keyword>
<comment type="caution">
    <text evidence="1">The sequence shown here is derived from an EMBL/GenBank/DDBJ whole genome shotgun (WGS) entry which is preliminary data.</text>
</comment>
<dbReference type="EMBL" id="JAAIUW010000005">
    <property type="protein sequence ID" value="KAF7833506.1"/>
    <property type="molecule type" value="Genomic_DNA"/>
</dbReference>
<evidence type="ECO:0000313" key="1">
    <source>
        <dbReference type="EMBL" id="KAF7833506.1"/>
    </source>
</evidence>
<gene>
    <name evidence="1" type="ORF">G2W53_015839</name>
</gene>
<organism evidence="1 2">
    <name type="scientific">Senna tora</name>
    <dbReference type="NCBI Taxonomy" id="362788"/>
    <lineage>
        <taxon>Eukaryota</taxon>
        <taxon>Viridiplantae</taxon>
        <taxon>Streptophyta</taxon>
        <taxon>Embryophyta</taxon>
        <taxon>Tracheophyta</taxon>
        <taxon>Spermatophyta</taxon>
        <taxon>Magnoliopsida</taxon>
        <taxon>eudicotyledons</taxon>
        <taxon>Gunneridae</taxon>
        <taxon>Pentapetalae</taxon>
        <taxon>rosids</taxon>
        <taxon>fabids</taxon>
        <taxon>Fabales</taxon>
        <taxon>Fabaceae</taxon>
        <taxon>Caesalpinioideae</taxon>
        <taxon>Cassia clade</taxon>
        <taxon>Senna</taxon>
    </lineage>
</organism>
<protein>
    <submittedName>
        <fullName evidence="1">Uncharacterized protein</fullName>
    </submittedName>
</protein>
<reference evidence="1" key="1">
    <citation type="submission" date="2020-09" db="EMBL/GenBank/DDBJ databases">
        <title>Genome-Enabled Discovery of Anthraquinone Biosynthesis in Senna tora.</title>
        <authorList>
            <person name="Kang S.-H."/>
            <person name="Pandey R.P."/>
            <person name="Lee C.-M."/>
            <person name="Sim J.-S."/>
            <person name="Jeong J.-T."/>
            <person name="Choi B.-S."/>
            <person name="Jung M."/>
            <person name="Ginzburg D."/>
            <person name="Zhao K."/>
            <person name="Won S.Y."/>
            <person name="Oh T.-J."/>
            <person name="Yu Y."/>
            <person name="Kim N.-H."/>
            <person name="Lee O.R."/>
            <person name="Lee T.-H."/>
            <person name="Bashyal P."/>
            <person name="Kim T.-S."/>
            <person name="Lee W.-H."/>
            <person name="Kawkins C."/>
            <person name="Kim C.-K."/>
            <person name="Kim J.S."/>
            <person name="Ahn B.O."/>
            <person name="Rhee S.Y."/>
            <person name="Sohng J.K."/>
        </authorList>
    </citation>
    <scope>NUCLEOTIDE SEQUENCE</scope>
    <source>
        <tissue evidence="1">Leaf</tissue>
    </source>
</reference>
<dbReference type="AlphaFoldDB" id="A0A835C8P1"/>
<name>A0A835C8P1_9FABA</name>